<dbReference type="Proteomes" id="UP001178662">
    <property type="component" value="Chromosome"/>
</dbReference>
<evidence type="ECO:0000313" key="4">
    <source>
        <dbReference type="Proteomes" id="UP001178662"/>
    </source>
</evidence>
<dbReference type="PANTHER" id="PTHR33164">
    <property type="entry name" value="TRANSCRIPTIONAL REGULATOR, MARR FAMILY"/>
    <property type="match status" value="1"/>
</dbReference>
<dbReference type="GO" id="GO:0003700">
    <property type="term" value="F:DNA-binding transcription factor activity"/>
    <property type="evidence" value="ECO:0007669"/>
    <property type="project" value="InterPro"/>
</dbReference>
<dbReference type="AlphaFoldDB" id="A0AA95EXJ1"/>
<accession>A0AA95EXJ1</accession>
<organism evidence="3 4">
    <name type="scientific">Candidatus Cohnella colombiensis</name>
    <dbReference type="NCBI Taxonomy" id="3121368"/>
    <lineage>
        <taxon>Bacteria</taxon>
        <taxon>Bacillati</taxon>
        <taxon>Bacillota</taxon>
        <taxon>Bacilli</taxon>
        <taxon>Bacillales</taxon>
        <taxon>Paenibacillaceae</taxon>
        <taxon>Cohnella</taxon>
    </lineage>
</organism>
<feature type="domain" description="HTH marR-type" evidence="2">
    <location>
        <begin position="1"/>
        <end position="137"/>
    </location>
</feature>
<gene>
    <name evidence="3" type="ORF">P0Y55_01495</name>
</gene>
<dbReference type="InterPro" id="IPR036390">
    <property type="entry name" value="WH_DNA-bd_sf"/>
</dbReference>
<dbReference type="GO" id="GO:0003677">
    <property type="term" value="F:DNA binding"/>
    <property type="evidence" value="ECO:0007669"/>
    <property type="project" value="UniProtKB-KW"/>
</dbReference>
<dbReference type="GO" id="GO:0006950">
    <property type="term" value="P:response to stress"/>
    <property type="evidence" value="ECO:0007669"/>
    <property type="project" value="TreeGrafter"/>
</dbReference>
<name>A0AA95EXJ1_9BACL</name>
<dbReference type="PRINTS" id="PR00598">
    <property type="entry name" value="HTHMARR"/>
</dbReference>
<dbReference type="SMART" id="SM00347">
    <property type="entry name" value="HTH_MARR"/>
    <property type="match status" value="1"/>
</dbReference>
<dbReference type="InterPro" id="IPR036388">
    <property type="entry name" value="WH-like_DNA-bd_sf"/>
</dbReference>
<dbReference type="SUPFAM" id="SSF46785">
    <property type="entry name" value="Winged helix' DNA-binding domain"/>
    <property type="match status" value="1"/>
</dbReference>
<evidence type="ECO:0000259" key="2">
    <source>
        <dbReference type="PROSITE" id="PS50995"/>
    </source>
</evidence>
<keyword evidence="4" id="KW-1185">Reference proteome</keyword>
<dbReference type="Gene3D" id="1.10.10.10">
    <property type="entry name" value="Winged helix-like DNA-binding domain superfamily/Winged helix DNA-binding domain"/>
    <property type="match status" value="1"/>
</dbReference>
<evidence type="ECO:0000313" key="3">
    <source>
        <dbReference type="EMBL" id="WEK54781.1"/>
    </source>
</evidence>
<protein>
    <submittedName>
        <fullName evidence="3">MarR family transcriptional regulator</fullName>
    </submittedName>
</protein>
<dbReference type="Pfam" id="PF01047">
    <property type="entry name" value="MarR"/>
    <property type="match status" value="1"/>
</dbReference>
<sequence length="143" mass="16459">MDSNPRFELTVLFKDVIHHIKQKWGKALGDDLSITQTRLIYVLQHDGPQKTVELAHRLRVTPGAITGMADKLTKLGFVERVRGDDDRRVVMLHVTKKGAERIEFLKATQMEVIETVLGDLSEEDMRHLKRIFTHILMSDSKKE</sequence>
<reference evidence="3" key="1">
    <citation type="submission" date="2023-03" db="EMBL/GenBank/DDBJ databases">
        <title>Andean soil-derived lignocellulolytic bacterial consortium as a source of novel taxa and putative plastic-active enzymes.</title>
        <authorList>
            <person name="Diaz-Garcia L."/>
            <person name="Chuvochina M."/>
            <person name="Feuerriegel G."/>
            <person name="Bunk B."/>
            <person name="Sproer C."/>
            <person name="Streit W.R."/>
            <person name="Rodriguez L.M."/>
            <person name="Overmann J."/>
            <person name="Jimenez D.J."/>
        </authorList>
    </citation>
    <scope>NUCLEOTIDE SEQUENCE</scope>
    <source>
        <strain evidence="3">MAG 2441</strain>
    </source>
</reference>
<keyword evidence="1" id="KW-0238">DNA-binding</keyword>
<proteinExistence type="predicted"/>
<dbReference type="PROSITE" id="PS50995">
    <property type="entry name" value="HTH_MARR_2"/>
    <property type="match status" value="1"/>
</dbReference>
<evidence type="ECO:0000256" key="1">
    <source>
        <dbReference type="ARBA" id="ARBA00023125"/>
    </source>
</evidence>
<dbReference type="InterPro" id="IPR039422">
    <property type="entry name" value="MarR/SlyA-like"/>
</dbReference>
<dbReference type="PANTHER" id="PTHR33164:SF43">
    <property type="entry name" value="HTH-TYPE TRANSCRIPTIONAL REPRESSOR YETL"/>
    <property type="match status" value="1"/>
</dbReference>
<dbReference type="InterPro" id="IPR000835">
    <property type="entry name" value="HTH_MarR-typ"/>
</dbReference>
<dbReference type="EMBL" id="CP119317">
    <property type="protein sequence ID" value="WEK54781.1"/>
    <property type="molecule type" value="Genomic_DNA"/>
</dbReference>